<dbReference type="InterPro" id="IPR006873">
    <property type="entry name" value="DUF620"/>
</dbReference>
<keyword evidence="3" id="KW-1185">Reference proteome</keyword>
<feature type="region of interest" description="Disordered" evidence="1">
    <location>
        <begin position="86"/>
        <end position="120"/>
    </location>
</feature>
<dbReference type="PANTHER" id="PTHR31300">
    <property type="entry name" value="LIPASE"/>
    <property type="match status" value="1"/>
</dbReference>
<organism evidence="2 3">
    <name type="scientific">Carex littledalei</name>
    <dbReference type="NCBI Taxonomy" id="544730"/>
    <lineage>
        <taxon>Eukaryota</taxon>
        <taxon>Viridiplantae</taxon>
        <taxon>Streptophyta</taxon>
        <taxon>Embryophyta</taxon>
        <taxon>Tracheophyta</taxon>
        <taxon>Spermatophyta</taxon>
        <taxon>Magnoliopsida</taxon>
        <taxon>Liliopsida</taxon>
        <taxon>Poales</taxon>
        <taxon>Cyperaceae</taxon>
        <taxon>Cyperoideae</taxon>
        <taxon>Cariceae</taxon>
        <taxon>Carex</taxon>
        <taxon>Carex subgen. Euthyceras</taxon>
    </lineage>
</organism>
<evidence type="ECO:0000313" key="2">
    <source>
        <dbReference type="EMBL" id="KAF3323134.1"/>
    </source>
</evidence>
<gene>
    <name evidence="2" type="ORF">FCM35_KLT13123</name>
</gene>
<dbReference type="EMBL" id="SWLB01000024">
    <property type="protein sequence ID" value="KAF3323134.1"/>
    <property type="molecule type" value="Genomic_DNA"/>
</dbReference>
<dbReference type="PANTHER" id="PTHR31300:SF2">
    <property type="entry name" value="LIPASE-LIKE PROTEIN"/>
    <property type="match status" value="1"/>
</dbReference>
<sequence length="120" mass="12753">MESGSDTKHLVVKNKSSGRAVESGGFVLWQMAPDMWYIELVVGGSKVHAGSNGRLVRRHTPWLGSHAAKGPVRLLCRALPTAFDADTEVKPKTDKVSARDRDETSGGGGEGTVRGPNRGG</sequence>
<evidence type="ECO:0000256" key="1">
    <source>
        <dbReference type="SAM" id="MobiDB-lite"/>
    </source>
</evidence>
<dbReference type="Proteomes" id="UP000623129">
    <property type="component" value="Unassembled WGS sequence"/>
</dbReference>
<evidence type="ECO:0000313" key="3">
    <source>
        <dbReference type="Proteomes" id="UP000623129"/>
    </source>
</evidence>
<feature type="compositionally biased region" description="Gly residues" evidence="1">
    <location>
        <begin position="105"/>
        <end position="120"/>
    </location>
</feature>
<feature type="compositionally biased region" description="Basic and acidic residues" evidence="1">
    <location>
        <begin position="87"/>
        <end position="104"/>
    </location>
</feature>
<comment type="caution">
    <text evidence="2">The sequence shown here is derived from an EMBL/GenBank/DDBJ whole genome shotgun (WGS) entry which is preliminary data.</text>
</comment>
<name>A0A833QPZ1_9POAL</name>
<reference evidence="2" key="1">
    <citation type="submission" date="2020-01" db="EMBL/GenBank/DDBJ databases">
        <title>Genome sequence of Kobresia littledalei, the first chromosome-level genome in the family Cyperaceae.</title>
        <authorList>
            <person name="Qu G."/>
        </authorList>
    </citation>
    <scope>NUCLEOTIDE SEQUENCE</scope>
    <source>
        <strain evidence="2">C.B.Clarke</strain>
        <tissue evidence="2">Leaf</tissue>
    </source>
</reference>
<dbReference type="AlphaFoldDB" id="A0A833QPZ1"/>
<dbReference type="Pfam" id="PF04788">
    <property type="entry name" value="DUF620"/>
    <property type="match status" value="1"/>
</dbReference>
<proteinExistence type="predicted"/>
<dbReference type="OrthoDB" id="1723335at2759"/>
<protein>
    <submittedName>
        <fullName evidence="2">Uncharacterized protein</fullName>
    </submittedName>
</protein>
<accession>A0A833QPZ1</accession>